<dbReference type="CDD" id="cd13544">
    <property type="entry name" value="PBP2_Fbp_like_1"/>
    <property type="match status" value="1"/>
</dbReference>
<evidence type="ECO:0000256" key="1">
    <source>
        <dbReference type="ARBA" id="ARBA00022729"/>
    </source>
</evidence>
<evidence type="ECO:0000313" key="4">
    <source>
        <dbReference type="Proteomes" id="UP001568698"/>
    </source>
</evidence>
<accession>A0ABV4K282</accession>
<dbReference type="Gene3D" id="3.40.190.10">
    <property type="entry name" value="Periplasmic binding protein-like II"/>
    <property type="match status" value="2"/>
</dbReference>
<dbReference type="PIRSF" id="PIRSF002825">
    <property type="entry name" value="CfbpA"/>
    <property type="match status" value="1"/>
</dbReference>
<dbReference type="EMBL" id="JBGLYH010000024">
    <property type="protein sequence ID" value="MEZ7197062.1"/>
    <property type="molecule type" value="Genomic_DNA"/>
</dbReference>
<gene>
    <name evidence="3" type="ORF">AB6M95_09910</name>
</gene>
<reference evidence="3 4" key="1">
    <citation type="submission" date="2024-08" db="EMBL/GenBank/DDBJ databases">
        <title>Sulfate-reducing bacteria isolated from formation water of the oil field in Kazakhstan and description of Pseudodesulfovibrio sp.</title>
        <authorList>
            <person name="Bidzhieva S.K."/>
            <person name="Tourova T.P."/>
            <person name="Grouzdev D.S."/>
            <person name="Beletsky A.V."/>
            <person name="Sokolova D.S."/>
            <person name="Samigullina S.R."/>
            <person name="Poltaraus A.B."/>
            <person name="Avtukh A.N."/>
            <person name="Tereshina V.M."/>
            <person name="Zhaparov N.S."/>
            <person name="Mardanov A.V."/>
            <person name="Nazina T.N."/>
        </authorList>
    </citation>
    <scope>NUCLEOTIDE SEQUENCE [LARGE SCALE GENOMIC DNA]</scope>
    <source>
        <strain evidence="3 4">9FUS</strain>
    </source>
</reference>
<dbReference type="InterPro" id="IPR026045">
    <property type="entry name" value="Ferric-bd"/>
</dbReference>
<name>A0ABV4K282_9BACT</name>
<feature type="signal peptide" evidence="2">
    <location>
        <begin position="1"/>
        <end position="22"/>
    </location>
</feature>
<dbReference type="Pfam" id="PF13343">
    <property type="entry name" value="SBP_bac_6"/>
    <property type="match status" value="1"/>
</dbReference>
<feature type="chain" id="PRO_5046004434" evidence="2">
    <location>
        <begin position="23"/>
        <end position="340"/>
    </location>
</feature>
<dbReference type="PANTHER" id="PTHR30006">
    <property type="entry name" value="THIAMINE-BINDING PERIPLASMIC PROTEIN-RELATED"/>
    <property type="match status" value="1"/>
</dbReference>
<keyword evidence="1 2" id="KW-0732">Signal</keyword>
<protein>
    <submittedName>
        <fullName evidence="3">ABC transporter substrate-binding protein</fullName>
    </submittedName>
</protein>
<dbReference type="PANTHER" id="PTHR30006:SF2">
    <property type="entry name" value="ABC TRANSPORTER SUBSTRATE-BINDING PROTEIN"/>
    <property type="match status" value="1"/>
</dbReference>
<comment type="caution">
    <text evidence="3">The sequence shown here is derived from an EMBL/GenBank/DDBJ whole genome shotgun (WGS) entry which is preliminary data.</text>
</comment>
<sequence length="340" mass="37389">MKRFTMFLVLAFALGMATASFAKGRLVIYCSNEPFACQAVADAFAEKYGVKVQMTRSGSGSTYAKILAEKDNPKGDVWYAGTLDPHSQAGVNGLLESYESPMLKEIKPEFQNPATSRQHHSAGVYAGVLGYSVNTEVLKEKGLPMPHSWADLTKPEYKGTIQMASPQSSGTAYTVLATMVQIMGEDQAFEYMAKLHKNINQYTKSGSAPGKAAARGETMIGIGFLHDHALQKANGFPLELVVPTEGTGYEIGGLSIIKNCRNMDNAKLFVDYMLSAEGQEVPQRVKMFQVPTNVNAAVPPEAIRLDQVKLIDYDFVKYGSEEMRAHLIDRWVVEIKPLER</sequence>
<evidence type="ECO:0000313" key="3">
    <source>
        <dbReference type="EMBL" id="MEZ7197062.1"/>
    </source>
</evidence>
<proteinExistence type="predicted"/>
<dbReference type="RefSeq" id="WP_371386580.1">
    <property type="nucleotide sequence ID" value="NZ_JBGLYH010000024.1"/>
</dbReference>
<dbReference type="Proteomes" id="UP001568698">
    <property type="component" value="Unassembled WGS sequence"/>
</dbReference>
<evidence type="ECO:0000256" key="2">
    <source>
        <dbReference type="SAM" id="SignalP"/>
    </source>
</evidence>
<organism evidence="3 4">
    <name type="scientific">Pseudodesulfovibrio karagichevae</name>
    <dbReference type="NCBI Taxonomy" id="3239305"/>
    <lineage>
        <taxon>Bacteria</taxon>
        <taxon>Pseudomonadati</taxon>
        <taxon>Thermodesulfobacteriota</taxon>
        <taxon>Desulfovibrionia</taxon>
        <taxon>Desulfovibrionales</taxon>
        <taxon>Desulfovibrionaceae</taxon>
    </lineage>
</organism>
<keyword evidence="4" id="KW-1185">Reference proteome</keyword>
<dbReference type="SUPFAM" id="SSF53850">
    <property type="entry name" value="Periplasmic binding protein-like II"/>
    <property type="match status" value="1"/>
</dbReference>